<feature type="region of interest" description="Disordered" evidence="1">
    <location>
        <begin position="42"/>
        <end position="65"/>
    </location>
</feature>
<dbReference type="EMBL" id="CP001329">
    <property type="protein sequence ID" value="ACO66005.1"/>
    <property type="molecule type" value="Genomic_DNA"/>
</dbReference>
<dbReference type="PANTHER" id="PTHR46732:SF8">
    <property type="entry name" value="ATP-DEPENDENT PROTEASE LA (LON) DOMAIN PROTEIN"/>
    <property type="match status" value="1"/>
</dbReference>
<keyword evidence="3" id="KW-1185">Reference proteome</keyword>
<reference evidence="2 3" key="1">
    <citation type="journal article" date="2009" name="Science">
        <title>Green evolution and dynamic adaptations revealed by genomes of the marine picoeukaryotes Micromonas.</title>
        <authorList>
            <person name="Worden A.Z."/>
            <person name="Lee J.H."/>
            <person name="Mock T."/>
            <person name="Rouze P."/>
            <person name="Simmons M.P."/>
            <person name="Aerts A.L."/>
            <person name="Allen A.E."/>
            <person name="Cuvelier M.L."/>
            <person name="Derelle E."/>
            <person name="Everett M.V."/>
            <person name="Foulon E."/>
            <person name="Grimwood J."/>
            <person name="Gundlach H."/>
            <person name="Henrissat B."/>
            <person name="Napoli C."/>
            <person name="McDonald S.M."/>
            <person name="Parker M.S."/>
            <person name="Rombauts S."/>
            <person name="Salamov A."/>
            <person name="Von Dassow P."/>
            <person name="Badger J.H."/>
            <person name="Coutinho P.M."/>
            <person name="Demir E."/>
            <person name="Dubchak I."/>
            <person name="Gentemann C."/>
            <person name="Eikrem W."/>
            <person name="Gready J.E."/>
            <person name="John U."/>
            <person name="Lanier W."/>
            <person name="Lindquist E.A."/>
            <person name="Lucas S."/>
            <person name="Mayer K.F."/>
            <person name="Moreau H."/>
            <person name="Not F."/>
            <person name="Otillar R."/>
            <person name="Panaud O."/>
            <person name="Pangilinan J."/>
            <person name="Paulsen I."/>
            <person name="Piegu B."/>
            <person name="Poliakov A."/>
            <person name="Robbens S."/>
            <person name="Schmutz J."/>
            <person name="Toulza E."/>
            <person name="Wyss T."/>
            <person name="Zelensky A."/>
            <person name="Zhou K."/>
            <person name="Armbrust E.V."/>
            <person name="Bhattacharya D."/>
            <person name="Goodenough U.W."/>
            <person name="Van de Peer Y."/>
            <person name="Grigoriev I.V."/>
        </authorList>
    </citation>
    <scope>NUCLEOTIDE SEQUENCE [LARGE SCALE GENOMIC DNA]</scope>
    <source>
        <strain evidence="3">RCC299 / NOUM17</strain>
    </source>
</reference>
<protein>
    <recommendedName>
        <fullName evidence="4">Lon N-terminal domain-containing protein</fullName>
    </recommendedName>
</protein>
<dbReference type="PANTHER" id="PTHR46732">
    <property type="entry name" value="ATP-DEPENDENT PROTEASE LA (LON) DOMAIN PROTEIN"/>
    <property type="match status" value="1"/>
</dbReference>
<dbReference type="KEGG" id="mis:MICPUN_61626"/>
<organism evidence="2 3">
    <name type="scientific">Micromonas commoda (strain RCC299 / NOUM17 / CCMP2709)</name>
    <name type="common">Picoplanktonic green alga</name>
    <dbReference type="NCBI Taxonomy" id="296587"/>
    <lineage>
        <taxon>Eukaryota</taxon>
        <taxon>Viridiplantae</taxon>
        <taxon>Chlorophyta</taxon>
        <taxon>Mamiellophyceae</taxon>
        <taxon>Mamiellales</taxon>
        <taxon>Mamiellaceae</taxon>
        <taxon>Micromonas</taxon>
    </lineage>
</organism>
<evidence type="ECO:0000256" key="1">
    <source>
        <dbReference type="SAM" id="MobiDB-lite"/>
    </source>
</evidence>
<dbReference type="InterPro" id="IPR046336">
    <property type="entry name" value="Lon_prtase_N_sf"/>
</dbReference>
<name>C1ED23_MICCC</name>
<dbReference type="RefSeq" id="XP_002504747.1">
    <property type="nucleotide sequence ID" value="XM_002504701.1"/>
</dbReference>
<feature type="region of interest" description="Disordered" evidence="1">
    <location>
        <begin position="266"/>
        <end position="292"/>
    </location>
</feature>
<dbReference type="STRING" id="296587.C1ED23"/>
<dbReference type="OrthoDB" id="10445082at2759"/>
<dbReference type="OMA" id="AEMFSWA"/>
<dbReference type="Proteomes" id="UP000002009">
    <property type="component" value="Chromosome 9"/>
</dbReference>
<dbReference type="InParanoid" id="C1ED23"/>
<dbReference type="GeneID" id="8246288"/>
<proteinExistence type="predicted"/>
<evidence type="ECO:0000313" key="3">
    <source>
        <dbReference type="Proteomes" id="UP000002009"/>
    </source>
</evidence>
<dbReference type="AlphaFoldDB" id="C1ED23"/>
<dbReference type="eggNOG" id="ENOG502SXZ7">
    <property type="taxonomic scope" value="Eukaryota"/>
</dbReference>
<feature type="region of interest" description="Disordered" evidence="1">
    <location>
        <begin position="347"/>
        <end position="369"/>
    </location>
</feature>
<evidence type="ECO:0000313" key="2">
    <source>
        <dbReference type="EMBL" id="ACO66005.1"/>
    </source>
</evidence>
<sequence>MAAPSMCGGAIGAALVPGAVDRANGHRRRIVRRFASCRDVRASSSSSSSSSSGPWQGPPPGRLDENAARDRVMRLASGTAQGQGALEAVQGCVSVMPGMTNNRVVLFRYPGLKCPLDTVALNLVQPRWVVAFDVLANAPRRPGDPPFCFGVTHPALTAPAEKVPEGTDPIPPKRGDVGMVCQIEDIYHDNREERLYVTSKVVGRYKIDRVVSEHPFYVAETSQVVDEVPADDEGLRALREAELRVWNLLKELDALAVKTDEKNSRIDYDMRRTSPDPKERPPWDTRPPKEDERAEMFSWAVVRRLQLDERAHLDAARTTHTTARLAQCEEPLREGIAYLAAMAAVNGATDGGVDGGVDDDVDDDDDDEE</sequence>
<feature type="compositionally biased region" description="Low complexity" evidence="1">
    <location>
        <begin position="43"/>
        <end position="52"/>
    </location>
</feature>
<dbReference type="Gene3D" id="2.30.130.40">
    <property type="entry name" value="LON domain-like"/>
    <property type="match status" value="1"/>
</dbReference>
<evidence type="ECO:0008006" key="4">
    <source>
        <dbReference type="Google" id="ProtNLM"/>
    </source>
</evidence>
<accession>C1ED23</accession>
<gene>
    <name evidence="2" type="ORF">MICPUN_61626</name>
</gene>
<feature type="compositionally biased region" description="Acidic residues" evidence="1">
    <location>
        <begin position="356"/>
        <end position="369"/>
    </location>
</feature>